<dbReference type="Proteomes" id="UP000735302">
    <property type="component" value="Unassembled WGS sequence"/>
</dbReference>
<evidence type="ECO:0000256" key="1">
    <source>
        <dbReference type="SAM" id="MobiDB-lite"/>
    </source>
</evidence>
<comment type="caution">
    <text evidence="2">The sequence shown here is derived from an EMBL/GenBank/DDBJ whole genome shotgun (WGS) entry which is preliminary data.</text>
</comment>
<keyword evidence="3" id="KW-1185">Reference proteome</keyword>
<dbReference type="EMBL" id="BLXT01008339">
    <property type="protein sequence ID" value="GFO47609.1"/>
    <property type="molecule type" value="Genomic_DNA"/>
</dbReference>
<gene>
    <name evidence="2" type="ORF">PoB_007411400</name>
</gene>
<dbReference type="AlphaFoldDB" id="A0AAV4DUA9"/>
<proteinExistence type="predicted"/>
<evidence type="ECO:0000313" key="3">
    <source>
        <dbReference type="Proteomes" id="UP000735302"/>
    </source>
</evidence>
<feature type="region of interest" description="Disordered" evidence="1">
    <location>
        <begin position="77"/>
        <end position="114"/>
    </location>
</feature>
<evidence type="ECO:0000313" key="2">
    <source>
        <dbReference type="EMBL" id="GFO47609.1"/>
    </source>
</evidence>
<sequence>MSIAWTKRDSRSLKFPIDSDILEPECIRKLVTMRFLQQARAGIKTDDAVSCFLDESKGKPRFLQPTLLYSTAGGISGGKMRSEAKRTNNANPHNKVISGLSGPPSAQGAGVGARTRDIKIPADIRADSLATVPPTPPCPCEKDRQKLISNTVC</sequence>
<accession>A0AAV4DUA9</accession>
<name>A0AAV4DUA9_9GAST</name>
<organism evidence="2 3">
    <name type="scientific">Plakobranchus ocellatus</name>
    <dbReference type="NCBI Taxonomy" id="259542"/>
    <lineage>
        <taxon>Eukaryota</taxon>
        <taxon>Metazoa</taxon>
        <taxon>Spiralia</taxon>
        <taxon>Lophotrochozoa</taxon>
        <taxon>Mollusca</taxon>
        <taxon>Gastropoda</taxon>
        <taxon>Heterobranchia</taxon>
        <taxon>Euthyneura</taxon>
        <taxon>Panpulmonata</taxon>
        <taxon>Sacoglossa</taxon>
        <taxon>Placobranchoidea</taxon>
        <taxon>Plakobranchidae</taxon>
        <taxon>Plakobranchus</taxon>
    </lineage>
</organism>
<protein>
    <submittedName>
        <fullName evidence="2">Uncharacterized protein</fullName>
    </submittedName>
</protein>
<reference evidence="2 3" key="1">
    <citation type="journal article" date="2021" name="Elife">
        <title>Chloroplast acquisition without the gene transfer in kleptoplastic sea slugs, Plakobranchus ocellatus.</title>
        <authorList>
            <person name="Maeda T."/>
            <person name="Takahashi S."/>
            <person name="Yoshida T."/>
            <person name="Shimamura S."/>
            <person name="Takaki Y."/>
            <person name="Nagai Y."/>
            <person name="Toyoda A."/>
            <person name="Suzuki Y."/>
            <person name="Arimoto A."/>
            <person name="Ishii H."/>
            <person name="Satoh N."/>
            <person name="Nishiyama T."/>
            <person name="Hasebe M."/>
            <person name="Maruyama T."/>
            <person name="Minagawa J."/>
            <person name="Obokata J."/>
            <person name="Shigenobu S."/>
        </authorList>
    </citation>
    <scope>NUCLEOTIDE SEQUENCE [LARGE SCALE GENOMIC DNA]</scope>
</reference>